<dbReference type="Pfam" id="PF04055">
    <property type="entry name" value="Radical_SAM"/>
    <property type="match status" value="1"/>
</dbReference>
<dbReference type="CDD" id="cd01335">
    <property type="entry name" value="Radical_SAM"/>
    <property type="match status" value="1"/>
</dbReference>
<dbReference type="SUPFAM" id="SSF102114">
    <property type="entry name" value="Radical SAM enzymes"/>
    <property type="match status" value="1"/>
</dbReference>
<evidence type="ECO:0000256" key="4">
    <source>
        <dbReference type="ARBA" id="ARBA00022723"/>
    </source>
</evidence>
<gene>
    <name evidence="8" type="primary">albA1</name>
    <name evidence="8" type="ORF">AXFE_05020</name>
</gene>
<evidence type="ECO:0000313" key="8">
    <source>
        <dbReference type="EMBL" id="KJF18554.1"/>
    </source>
</evidence>
<keyword evidence="4" id="KW-0479">Metal-binding</keyword>
<evidence type="ECO:0000256" key="6">
    <source>
        <dbReference type="ARBA" id="ARBA00023014"/>
    </source>
</evidence>
<keyword evidence="5" id="KW-0408">Iron</keyword>
<protein>
    <submittedName>
        <fullName evidence="8">Antilisterial bacteriocin subtilosin biosynthesis protein AlbA</fullName>
    </submittedName>
</protein>
<name>A0A0D8HL27_9ACTN</name>
<comment type="caution">
    <text evidence="8">The sequence shown here is derived from an EMBL/GenBank/DDBJ whole genome shotgun (WGS) entry which is preliminary data.</text>
</comment>
<evidence type="ECO:0000313" key="9">
    <source>
        <dbReference type="Proteomes" id="UP000032360"/>
    </source>
</evidence>
<dbReference type="CDD" id="cd21123">
    <property type="entry name" value="SPASM_MftC-like"/>
    <property type="match status" value="1"/>
</dbReference>
<evidence type="ECO:0000256" key="3">
    <source>
        <dbReference type="ARBA" id="ARBA00022691"/>
    </source>
</evidence>
<proteinExistence type="predicted"/>
<dbReference type="PATRIC" id="fig|1280514.3.peg.690"/>
<dbReference type="GO" id="GO:0051539">
    <property type="term" value="F:4 iron, 4 sulfur cluster binding"/>
    <property type="evidence" value="ECO:0007669"/>
    <property type="project" value="UniProtKB-KW"/>
</dbReference>
<dbReference type="EMBL" id="JXYS01000012">
    <property type="protein sequence ID" value="KJF18554.1"/>
    <property type="molecule type" value="Genomic_DNA"/>
</dbReference>
<keyword evidence="9" id="KW-1185">Reference proteome</keyword>
<dbReference type="SFLD" id="SFLDS00029">
    <property type="entry name" value="Radical_SAM"/>
    <property type="match status" value="1"/>
</dbReference>
<dbReference type="SFLD" id="SFLDG01067">
    <property type="entry name" value="SPASM/twitch_domain_containing"/>
    <property type="match status" value="1"/>
</dbReference>
<dbReference type="STRING" id="1280514.AXFE_05020"/>
<feature type="domain" description="Radical SAM core" evidence="7">
    <location>
        <begin position="5"/>
        <end position="221"/>
    </location>
</feature>
<dbReference type="InterPro" id="IPR050377">
    <property type="entry name" value="Radical_SAM_PqqE_MftC-like"/>
</dbReference>
<dbReference type="InterPro" id="IPR058240">
    <property type="entry name" value="rSAM_sf"/>
</dbReference>
<dbReference type="OrthoDB" id="9782387at2"/>
<organism evidence="8 9">
    <name type="scientific">Acidithrix ferrooxidans</name>
    <dbReference type="NCBI Taxonomy" id="1280514"/>
    <lineage>
        <taxon>Bacteria</taxon>
        <taxon>Bacillati</taxon>
        <taxon>Actinomycetota</taxon>
        <taxon>Acidimicrobiia</taxon>
        <taxon>Acidimicrobiales</taxon>
        <taxon>Acidimicrobiaceae</taxon>
        <taxon>Acidithrix</taxon>
    </lineage>
</organism>
<dbReference type="Gene3D" id="3.20.20.70">
    <property type="entry name" value="Aldolase class I"/>
    <property type="match status" value="1"/>
</dbReference>
<evidence type="ECO:0000259" key="7">
    <source>
        <dbReference type="PROSITE" id="PS51918"/>
    </source>
</evidence>
<sequence>MEDFSSFLHVITWELTKACHLHCRHCRARAIPNRNEGELDIDEIQSVLLDISNRLPRKPIMVFTGGDPTERPDLDEILKSSIEMGFITSISPSVTNRVTPELVYHWAELGVRAISLSIDGPSPEIHDRFRGVKGTFERSIEIARTVVDAKMSLQINTSIGRFTLDGLAEMADLAKDLKVSSWEVFFVIPMGRAKLSSALDSSEMEEVLRYLATFSRSVDFRVTAVGAPQFQRVLHEMNYLETSGLRPSVREGRGFAFIDHLGEVYPSGYLPLSGGNVRSQSLVDIYSSSPLFTSMRDPSNYSGACGSCDYSGFCGGSRARAFAVTKDVLASDPGCPRTDSYGSFLDLEPVELVIE</sequence>
<evidence type="ECO:0000256" key="2">
    <source>
        <dbReference type="ARBA" id="ARBA00022485"/>
    </source>
</evidence>
<comment type="cofactor">
    <cofactor evidence="1">
        <name>[4Fe-4S] cluster</name>
        <dbReference type="ChEBI" id="CHEBI:49883"/>
    </cofactor>
</comment>
<dbReference type="InterPro" id="IPR013785">
    <property type="entry name" value="Aldolase_TIM"/>
</dbReference>
<evidence type="ECO:0000256" key="5">
    <source>
        <dbReference type="ARBA" id="ARBA00023004"/>
    </source>
</evidence>
<reference evidence="8 9" key="1">
    <citation type="submission" date="2015-01" db="EMBL/GenBank/DDBJ databases">
        <title>Draft genome of the acidophilic iron oxidizer Acidithrix ferrooxidans strain Py-F3.</title>
        <authorList>
            <person name="Poehlein A."/>
            <person name="Eisen S."/>
            <person name="Schloemann M."/>
            <person name="Johnson B.D."/>
            <person name="Daniel R."/>
            <person name="Muehling M."/>
        </authorList>
    </citation>
    <scope>NUCLEOTIDE SEQUENCE [LARGE SCALE GENOMIC DNA]</scope>
    <source>
        <strain evidence="8 9">Py-F3</strain>
    </source>
</reference>
<dbReference type="PROSITE" id="PS51918">
    <property type="entry name" value="RADICAL_SAM"/>
    <property type="match status" value="1"/>
</dbReference>
<dbReference type="PANTHER" id="PTHR11228">
    <property type="entry name" value="RADICAL SAM DOMAIN PROTEIN"/>
    <property type="match status" value="1"/>
</dbReference>
<dbReference type="InterPro" id="IPR006638">
    <property type="entry name" value="Elp3/MiaA/NifB-like_rSAM"/>
</dbReference>
<dbReference type="PIRSF" id="PIRSF037420">
    <property type="entry name" value="PQQ_syn_pqqE"/>
    <property type="match status" value="1"/>
</dbReference>
<dbReference type="InterPro" id="IPR007197">
    <property type="entry name" value="rSAM"/>
</dbReference>
<accession>A0A0D8HL27</accession>
<dbReference type="InterPro" id="IPR017200">
    <property type="entry name" value="PqqE-like"/>
</dbReference>
<keyword evidence="6" id="KW-0411">Iron-sulfur</keyword>
<keyword evidence="2" id="KW-0004">4Fe-4S</keyword>
<evidence type="ECO:0000256" key="1">
    <source>
        <dbReference type="ARBA" id="ARBA00001966"/>
    </source>
</evidence>
<dbReference type="PANTHER" id="PTHR11228:SF34">
    <property type="entry name" value="TUNGSTEN-CONTAINING ALDEHYDE FERREDOXIN OXIDOREDUCTASE COFACTOR MODIFYING PROTEIN"/>
    <property type="match status" value="1"/>
</dbReference>
<dbReference type="AlphaFoldDB" id="A0A0D8HL27"/>
<dbReference type="Proteomes" id="UP000032360">
    <property type="component" value="Unassembled WGS sequence"/>
</dbReference>
<dbReference type="GO" id="GO:0046872">
    <property type="term" value="F:metal ion binding"/>
    <property type="evidence" value="ECO:0007669"/>
    <property type="project" value="UniProtKB-KW"/>
</dbReference>
<dbReference type="RefSeq" id="WP_052604298.1">
    <property type="nucleotide sequence ID" value="NZ_JXYS01000012.1"/>
</dbReference>
<keyword evidence="3" id="KW-0949">S-adenosyl-L-methionine</keyword>
<dbReference type="GO" id="GO:0003824">
    <property type="term" value="F:catalytic activity"/>
    <property type="evidence" value="ECO:0007669"/>
    <property type="project" value="InterPro"/>
</dbReference>
<dbReference type="SMART" id="SM00729">
    <property type="entry name" value="Elp3"/>
    <property type="match status" value="1"/>
</dbReference>